<reference evidence="1" key="1">
    <citation type="submission" date="2019-08" db="EMBL/GenBank/DDBJ databases">
        <title>Three high-quality genomes provides insights into domestication of ducks.</title>
        <authorList>
            <person name="Hou Z.C."/>
            <person name="Zhu F."/>
            <person name="Yin Z.T."/>
            <person name="Zhang F."/>
        </authorList>
    </citation>
    <scope>NUCLEOTIDE SEQUENCE [LARGE SCALE GENOMIC DNA]</scope>
</reference>
<reference evidence="1" key="3">
    <citation type="submission" date="2025-09" db="UniProtKB">
        <authorList>
            <consortium name="Ensembl"/>
        </authorList>
    </citation>
    <scope>IDENTIFICATION</scope>
</reference>
<dbReference type="Proteomes" id="UP000694400">
    <property type="component" value="Chromosome 14"/>
</dbReference>
<reference evidence="1" key="2">
    <citation type="submission" date="2025-08" db="UniProtKB">
        <authorList>
            <consortium name="Ensembl"/>
        </authorList>
    </citation>
    <scope>IDENTIFICATION</scope>
</reference>
<organism evidence="1 2">
    <name type="scientific">Anas platyrhynchos</name>
    <name type="common">Mallard</name>
    <name type="synonym">Anas boschas</name>
    <dbReference type="NCBI Taxonomy" id="8839"/>
    <lineage>
        <taxon>Eukaryota</taxon>
        <taxon>Metazoa</taxon>
        <taxon>Chordata</taxon>
        <taxon>Craniata</taxon>
        <taxon>Vertebrata</taxon>
        <taxon>Euteleostomi</taxon>
        <taxon>Archelosauria</taxon>
        <taxon>Archosauria</taxon>
        <taxon>Dinosauria</taxon>
        <taxon>Saurischia</taxon>
        <taxon>Theropoda</taxon>
        <taxon>Coelurosauria</taxon>
        <taxon>Aves</taxon>
        <taxon>Neognathae</taxon>
        <taxon>Galloanserae</taxon>
        <taxon>Anseriformes</taxon>
        <taxon>Anatidae</taxon>
        <taxon>Anatinae</taxon>
        <taxon>Anas</taxon>
    </lineage>
</organism>
<dbReference type="AlphaFoldDB" id="A0A8B9ZBL7"/>
<name>A0A8B9ZBL7_ANAPL</name>
<evidence type="ECO:0000313" key="2">
    <source>
        <dbReference type="Proteomes" id="UP000694400"/>
    </source>
</evidence>
<sequence>MNPAQALHALAICKLQRKLTEKPSPGKYTFVFSNFLAEESREQRVHWPHAPIVRLLIIICIRQAHTSSIKEHAQPFSFAT</sequence>
<dbReference type="Ensembl" id="ENSAPLT00020009295.1">
    <property type="protein sequence ID" value="ENSAPLP00020008642.1"/>
    <property type="gene ID" value="ENSAPLG00020006362.1"/>
</dbReference>
<evidence type="ECO:0000313" key="1">
    <source>
        <dbReference type="Ensembl" id="ENSAPLP00020008642.1"/>
    </source>
</evidence>
<proteinExistence type="predicted"/>
<accession>A0A8B9ZBL7</accession>
<protein>
    <submittedName>
        <fullName evidence="1">Uncharacterized protein</fullName>
    </submittedName>
</protein>